<name>A0ABD5QHU1_9EURY</name>
<evidence type="ECO:0000256" key="1">
    <source>
        <dbReference type="SAM" id="MobiDB-lite"/>
    </source>
</evidence>
<feature type="domain" description="CHRD" evidence="2">
    <location>
        <begin position="457"/>
        <end position="597"/>
    </location>
</feature>
<dbReference type="SMART" id="SM00754">
    <property type="entry name" value="CHRD"/>
    <property type="match status" value="1"/>
</dbReference>
<feature type="compositionally biased region" description="Acidic residues" evidence="1">
    <location>
        <begin position="416"/>
        <end position="455"/>
    </location>
</feature>
<dbReference type="AlphaFoldDB" id="A0ABD5QHU1"/>
<evidence type="ECO:0000313" key="3">
    <source>
        <dbReference type="EMBL" id="MFC4989376.1"/>
    </source>
</evidence>
<dbReference type="RefSeq" id="WP_224829174.1">
    <property type="nucleotide sequence ID" value="NZ_JAIVEF010000017.1"/>
</dbReference>
<dbReference type="PROSITE" id="PS50933">
    <property type="entry name" value="CHRD"/>
    <property type="match status" value="1"/>
</dbReference>
<feature type="region of interest" description="Disordered" evidence="1">
    <location>
        <begin position="1"/>
        <end position="30"/>
    </location>
</feature>
<sequence>MGTTDHLPEKGKDITNEGSKKSPTRLFQSGSTGRRGFLAVVGTAAAAGFLSTGTAGQSAGTLENDEVTLMLSMGSGVGSFTLRATELDDGYLLYPSASTTYLTVQVDGTNYTTSSAGEQMDQYLTDEPAVDGESVAMAWQLPEGVVVTQTIELVGPLAEFTVDVENTSGQAHDVNVRYLFDYQVQQQDGSPIWLQNEVLTTEREFEDLTFDSWNTYNQIPDPTLTGLAEIETEPQLIQFVSWPSAVGVAYDYEIDPDRQFFDPEYESGDSAGLLYWELGSIAAGGTRSVVTRYGLGEPGEAAETFNLRFEDQESEGDSVVVQSVYLPQAGFVVIHGEDGDVLGVSEYLTAGPHEDLEISLDPALETDATLVAMLHEETNDNEAFDFVETDGAEDGPITDGEGNAVTDDALITLPGDEPEEPEEETEEEEEEEEPEAEEEEEPEEESTEEEDESSDDYSRTYEAHLSGEDHGIETDAGGRVTFTVDSHDEGTDIHYEATVQDICNVTQAHIHLGAACEDGPVVAWLYPETGMEPALMAGSVSGTLTEGTITEDDLIDAWEGATIEDVETAFAEGEVYVNVHTEDHPSGEIRGQIQSTS</sequence>
<dbReference type="Pfam" id="PF07452">
    <property type="entry name" value="CHRD"/>
    <property type="match status" value="1"/>
</dbReference>
<dbReference type="EMBL" id="JBHSJG010000047">
    <property type="protein sequence ID" value="MFC4989376.1"/>
    <property type="molecule type" value="Genomic_DNA"/>
</dbReference>
<dbReference type="Pfam" id="PF23951">
    <property type="entry name" value="DUF7282"/>
    <property type="match status" value="1"/>
</dbReference>
<feature type="region of interest" description="Disordered" evidence="1">
    <location>
        <begin position="411"/>
        <end position="459"/>
    </location>
</feature>
<dbReference type="Proteomes" id="UP001595925">
    <property type="component" value="Unassembled WGS sequence"/>
</dbReference>
<evidence type="ECO:0000259" key="2">
    <source>
        <dbReference type="PROSITE" id="PS50933"/>
    </source>
</evidence>
<evidence type="ECO:0000313" key="4">
    <source>
        <dbReference type="Proteomes" id="UP001595925"/>
    </source>
</evidence>
<gene>
    <name evidence="3" type="ORF">ACFPFO_16760</name>
</gene>
<protein>
    <submittedName>
        <fullName evidence="3">CHRD domain-containing protein</fullName>
    </submittedName>
</protein>
<dbReference type="InterPro" id="IPR055706">
    <property type="entry name" value="Slg1/2_DUF7282"/>
</dbReference>
<organism evidence="3 4">
    <name type="scientific">Saliphagus infecundisoli</name>
    <dbReference type="NCBI Taxonomy" id="1849069"/>
    <lineage>
        <taxon>Archaea</taxon>
        <taxon>Methanobacteriati</taxon>
        <taxon>Methanobacteriota</taxon>
        <taxon>Stenosarchaea group</taxon>
        <taxon>Halobacteria</taxon>
        <taxon>Halobacteriales</taxon>
        <taxon>Natrialbaceae</taxon>
        <taxon>Saliphagus</taxon>
    </lineage>
</organism>
<keyword evidence="4" id="KW-1185">Reference proteome</keyword>
<reference evidence="3 4" key="1">
    <citation type="journal article" date="2019" name="Int. J. Syst. Evol. Microbiol.">
        <title>The Global Catalogue of Microorganisms (GCM) 10K type strain sequencing project: providing services to taxonomists for standard genome sequencing and annotation.</title>
        <authorList>
            <consortium name="The Broad Institute Genomics Platform"/>
            <consortium name="The Broad Institute Genome Sequencing Center for Infectious Disease"/>
            <person name="Wu L."/>
            <person name="Ma J."/>
        </authorList>
    </citation>
    <scope>NUCLEOTIDE SEQUENCE [LARGE SCALE GENOMIC DNA]</scope>
    <source>
        <strain evidence="3 4">CGMCC 1.15824</strain>
    </source>
</reference>
<dbReference type="InterPro" id="IPR010895">
    <property type="entry name" value="CHRD"/>
</dbReference>
<comment type="caution">
    <text evidence="3">The sequence shown here is derived from an EMBL/GenBank/DDBJ whole genome shotgun (WGS) entry which is preliminary data.</text>
</comment>
<proteinExistence type="predicted"/>
<accession>A0ABD5QHU1</accession>
<feature type="compositionally biased region" description="Basic and acidic residues" evidence="1">
    <location>
        <begin position="1"/>
        <end position="20"/>
    </location>
</feature>